<dbReference type="SUPFAM" id="SSF53850">
    <property type="entry name" value="Periplasmic binding protein-like II"/>
    <property type="match status" value="1"/>
</dbReference>
<feature type="signal peptide" evidence="4">
    <location>
        <begin position="1"/>
        <end position="21"/>
    </location>
</feature>
<evidence type="ECO:0000256" key="1">
    <source>
        <dbReference type="ARBA" id="ARBA00008520"/>
    </source>
</evidence>
<dbReference type="PROSITE" id="PS51257">
    <property type="entry name" value="PROKAR_LIPOPROTEIN"/>
    <property type="match status" value="1"/>
</dbReference>
<protein>
    <submittedName>
        <fullName evidence="5">Putative arabinose-binding protein</fullName>
    </submittedName>
</protein>
<evidence type="ECO:0000256" key="3">
    <source>
        <dbReference type="ARBA" id="ARBA00022729"/>
    </source>
</evidence>
<dbReference type="CDD" id="cd13585">
    <property type="entry name" value="PBP2_TMBP_like"/>
    <property type="match status" value="1"/>
</dbReference>
<evidence type="ECO:0000256" key="4">
    <source>
        <dbReference type="SAM" id="SignalP"/>
    </source>
</evidence>
<organism evidence="5 6">
    <name type="scientific">Blautia producta</name>
    <dbReference type="NCBI Taxonomy" id="33035"/>
    <lineage>
        <taxon>Bacteria</taxon>
        <taxon>Bacillati</taxon>
        <taxon>Bacillota</taxon>
        <taxon>Clostridia</taxon>
        <taxon>Lachnospirales</taxon>
        <taxon>Lachnospiraceae</taxon>
        <taxon>Blautia</taxon>
    </lineage>
</organism>
<name>A0A4P6LWN3_9FIRM</name>
<keyword evidence="3 4" id="KW-0732">Signal</keyword>
<evidence type="ECO:0000256" key="2">
    <source>
        <dbReference type="ARBA" id="ARBA00022448"/>
    </source>
</evidence>
<comment type="similarity">
    <text evidence="1">Belongs to the bacterial solute-binding protein 1 family.</text>
</comment>
<dbReference type="EMBL" id="CP035945">
    <property type="protein sequence ID" value="QBE96519.1"/>
    <property type="molecule type" value="Genomic_DNA"/>
</dbReference>
<accession>A0A4P6LWN3</accession>
<dbReference type="GO" id="GO:0015768">
    <property type="term" value="P:maltose transport"/>
    <property type="evidence" value="ECO:0007669"/>
    <property type="project" value="TreeGrafter"/>
</dbReference>
<reference evidence="5 6" key="1">
    <citation type="submission" date="2019-01" db="EMBL/GenBank/DDBJ databases">
        <title>PMF-metabolizing Aryl O-demethylase.</title>
        <authorList>
            <person name="Kim M."/>
        </authorList>
    </citation>
    <scope>NUCLEOTIDE SEQUENCE [LARGE SCALE GENOMIC DNA]</scope>
    <source>
        <strain evidence="5 6">PMF1</strain>
    </source>
</reference>
<dbReference type="InterPro" id="IPR006059">
    <property type="entry name" value="SBP"/>
</dbReference>
<evidence type="ECO:0000313" key="6">
    <source>
        <dbReference type="Proteomes" id="UP000289794"/>
    </source>
</evidence>
<feature type="chain" id="PRO_5039611911" evidence="4">
    <location>
        <begin position="22"/>
        <end position="431"/>
    </location>
</feature>
<dbReference type="RefSeq" id="WP_115624686.1">
    <property type="nucleotide sequence ID" value="NZ_AP031439.1"/>
</dbReference>
<keyword evidence="2" id="KW-0813">Transport</keyword>
<dbReference type="Gene3D" id="3.40.190.10">
    <property type="entry name" value="Periplasmic binding protein-like II"/>
    <property type="match status" value="1"/>
</dbReference>
<dbReference type="GO" id="GO:0055052">
    <property type="term" value="C:ATP-binding cassette (ABC) transporter complex, substrate-binding subunit-containing"/>
    <property type="evidence" value="ECO:0007669"/>
    <property type="project" value="TreeGrafter"/>
</dbReference>
<evidence type="ECO:0000313" key="5">
    <source>
        <dbReference type="EMBL" id="QBE96519.1"/>
    </source>
</evidence>
<proteinExistence type="inferred from homology"/>
<dbReference type="Proteomes" id="UP000289794">
    <property type="component" value="Chromosome"/>
</dbReference>
<dbReference type="GO" id="GO:1901982">
    <property type="term" value="F:maltose binding"/>
    <property type="evidence" value="ECO:0007669"/>
    <property type="project" value="TreeGrafter"/>
</dbReference>
<dbReference type="AlphaFoldDB" id="A0A4P6LWN3"/>
<dbReference type="PANTHER" id="PTHR30061">
    <property type="entry name" value="MALTOSE-BINDING PERIPLASMIC PROTEIN"/>
    <property type="match status" value="1"/>
</dbReference>
<dbReference type="KEGG" id="bpro:PMF13cell1_02065"/>
<dbReference type="PANTHER" id="PTHR30061:SF50">
    <property type="entry name" value="MALTOSE_MALTODEXTRIN-BINDING PERIPLASMIC PROTEIN"/>
    <property type="match status" value="1"/>
</dbReference>
<sequence length="431" mass="47390">MKNKKYGSFLLAALMAGSLCACGTGSSDAGGGEKEKTEGSKGGVTLTYVTWNENQKDSIQATVDGFNKVYPDIKVEIQTTPWGEYWTKLEAAATSGNMADIVTMHTNTIAKYVNGDKLEQLDDLAEIDDTFSYDNYPEGITKLFTMEDKHYGVPKDKDCVILVYNKEIFDNAGVAYPDDSWTWADLEEAAQKLTDKEKGIYGFNAYNNSQESWGNLLYQNGGSIIDEANNVSGLDDPKSIEAMDFFVKLQQYSPSQEMQAEVDYISMFATGTVAMQFQGNWQLNNYTDNEIMKDKFAIAPLPAGPEGVKATQSNGIALSIPKNCKNMDAAKKFVAYASSEQGMKDAVNGPAIPAFDGVEEDWSKAHEAEYDTKVILEGLDYGVQFVGTESKSQWEAVMNDYVAKILNGEISPAEGFTDASKEMNEILAKEK</sequence>
<dbReference type="Pfam" id="PF01547">
    <property type="entry name" value="SBP_bac_1"/>
    <property type="match status" value="1"/>
</dbReference>
<dbReference type="GO" id="GO:0042956">
    <property type="term" value="P:maltodextrin transmembrane transport"/>
    <property type="evidence" value="ECO:0007669"/>
    <property type="project" value="TreeGrafter"/>
</dbReference>
<gene>
    <name evidence="5" type="primary">araN_4</name>
    <name evidence="5" type="ORF">PMF13cell1_02065</name>
</gene>